<dbReference type="Proteomes" id="UP000054538">
    <property type="component" value="Unassembled WGS sequence"/>
</dbReference>
<reference evidence="3" key="2">
    <citation type="submission" date="2015-01" db="EMBL/GenBank/DDBJ databases">
        <title>Evolutionary Origins and Diversification of the Mycorrhizal Mutualists.</title>
        <authorList>
            <consortium name="DOE Joint Genome Institute"/>
            <consortium name="Mycorrhizal Genomics Consortium"/>
            <person name="Kohler A."/>
            <person name="Kuo A."/>
            <person name="Nagy L.G."/>
            <person name="Floudas D."/>
            <person name="Copeland A."/>
            <person name="Barry K.W."/>
            <person name="Cichocki N."/>
            <person name="Veneault-Fourrey C."/>
            <person name="LaButti K."/>
            <person name="Lindquist E.A."/>
            <person name="Lipzen A."/>
            <person name="Lundell T."/>
            <person name="Morin E."/>
            <person name="Murat C."/>
            <person name="Riley R."/>
            <person name="Ohm R."/>
            <person name="Sun H."/>
            <person name="Tunlid A."/>
            <person name="Henrissat B."/>
            <person name="Grigoriev I.V."/>
            <person name="Hibbett D.S."/>
            <person name="Martin F."/>
        </authorList>
    </citation>
    <scope>NUCLEOTIDE SEQUENCE [LARGE SCALE GENOMIC DNA]</scope>
    <source>
        <strain evidence="3">Ve08.2h10</strain>
    </source>
</reference>
<accession>A0A0D0D5T4</accession>
<name>A0A0D0D5T4_9AGAM</name>
<organism evidence="2 3">
    <name type="scientific">Paxillus rubicundulus Ve08.2h10</name>
    <dbReference type="NCBI Taxonomy" id="930991"/>
    <lineage>
        <taxon>Eukaryota</taxon>
        <taxon>Fungi</taxon>
        <taxon>Dikarya</taxon>
        <taxon>Basidiomycota</taxon>
        <taxon>Agaricomycotina</taxon>
        <taxon>Agaricomycetes</taxon>
        <taxon>Agaricomycetidae</taxon>
        <taxon>Boletales</taxon>
        <taxon>Paxilineae</taxon>
        <taxon>Paxillaceae</taxon>
        <taxon>Paxillus</taxon>
    </lineage>
</organism>
<protein>
    <submittedName>
        <fullName evidence="2">Uncharacterized protein</fullName>
    </submittedName>
</protein>
<evidence type="ECO:0000256" key="1">
    <source>
        <dbReference type="SAM" id="MobiDB-lite"/>
    </source>
</evidence>
<sequence>MLIKTLLERRCGASCASRENGKKAVSNSRTEAGMRNQQNVATVLSRINDTEYKPSPVIYTH</sequence>
<gene>
    <name evidence="2" type="ORF">PAXRUDRAFT_830303</name>
</gene>
<proteinExistence type="predicted"/>
<dbReference type="AlphaFoldDB" id="A0A0D0D5T4"/>
<keyword evidence="3" id="KW-1185">Reference proteome</keyword>
<evidence type="ECO:0000313" key="3">
    <source>
        <dbReference type="Proteomes" id="UP000054538"/>
    </source>
</evidence>
<dbReference type="InParanoid" id="A0A0D0D5T4"/>
<feature type="region of interest" description="Disordered" evidence="1">
    <location>
        <begin position="17"/>
        <end position="36"/>
    </location>
</feature>
<dbReference type="HOGENOM" id="CLU_2923334_0_0_1"/>
<feature type="compositionally biased region" description="Polar residues" evidence="1">
    <location>
        <begin position="25"/>
        <end position="36"/>
    </location>
</feature>
<dbReference type="EMBL" id="KN825317">
    <property type="protein sequence ID" value="KIK92077.1"/>
    <property type="molecule type" value="Genomic_DNA"/>
</dbReference>
<evidence type="ECO:0000313" key="2">
    <source>
        <dbReference type="EMBL" id="KIK92077.1"/>
    </source>
</evidence>
<reference evidence="2 3" key="1">
    <citation type="submission" date="2014-04" db="EMBL/GenBank/DDBJ databases">
        <authorList>
            <consortium name="DOE Joint Genome Institute"/>
            <person name="Kuo A."/>
            <person name="Kohler A."/>
            <person name="Jargeat P."/>
            <person name="Nagy L.G."/>
            <person name="Floudas D."/>
            <person name="Copeland A."/>
            <person name="Barry K.W."/>
            <person name="Cichocki N."/>
            <person name="Veneault-Fourrey C."/>
            <person name="LaButti K."/>
            <person name="Lindquist E.A."/>
            <person name="Lipzen A."/>
            <person name="Lundell T."/>
            <person name="Morin E."/>
            <person name="Murat C."/>
            <person name="Sun H."/>
            <person name="Tunlid A."/>
            <person name="Henrissat B."/>
            <person name="Grigoriev I.V."/>
            <person name="Hibbett D.S."/>
            <person name="Martin F."/>
            <person name="Nordberg H.P."/>
            <person name="Cantor M.N."/>
            <person name="Hua S.X."/>
        </authorList>
    </citation>
    <scope>NUCLEOTIDE SEQUENCE [LARGE SCALE GENOMIC DNA]</scope>
    <source>
        <strain evidence="2 3">Ve08.2h10</strain>
    </source>
</reference>